<accession>A0ABD0N649</accession>
<feature type="non-terminal residue" evidence="2">
    <location>
        <position position="54"/>
    </location>
</feature>
<dbReference type="AlphaFoldDB" id="A0ABD0N649"/>
<dbReference type="InterPro" id="IPR002110">
    <property type="entry name" value="Ankyrin_rpt"/>
</dbReference>
<dbReference type="EMBL" id="JAMKFB020000024">
    <property type="protein sequence ID" value="KAL0156924.1"/>
    <property type="molecule type" value="Genomic_DNA"/>
</dbReference>
<feature type="repeat" description="ANK" evidence="1">
    <location>
        <begin position="27"/>
        <end position="49"/>
    </location>
</feature>
<dbReference type="Gene3D" id="1.25.40.20">
    <property type="entry name" value="Ankyrin repeat-containing domain"/>
    <property type="match status" value="1"/>
</dbReference>
<protein>
    <submittedName>
        <fullName evidence="2">Uncharacterized protein</fullName>
    </submittedName>
</protein>
<dbReference type="PROSITE" id="PS50297">
    <property type="entry name" value="ANK_REP_REGION"/>
    <property type="match status" value="1"/>
</dbReference>
<dbReference type="InterPro" id="IPR036770">
    <property type="entry name" value="Ankyrin_rpt-contain_sf"/>
</dbReference>
<gene>
    <name evidence="2" type="ORF">M9458_048170</name>
</gene>
<dbReference type="Proteomes" id="UP001529510">
    <property type="component" value="Unassembled WGS sequence"/>
</dbReference>
<name>A0ABD0N649_CIRMR</name>
<organism evidence="2 3">
    <name type="scientific">Cirrhinus mrigala</name>
    <name type="common">Mrigala</name>
    <dbReference type="NCBI Taxonomy" id="683832"/>
    <lineage>
        <taxon>Eukaryota</taxon>
        <taxon>Metazoa</taxon>
        <taxon>Chordata</taxon>
        <taxon>Craniata</taxon>
        <taxon>Vertebrata</taxon>
        <taxon>Euteleostomi</taxon>
        <taxon>Actinopterygii</taxon>
        <taxon>Neopterygii</taxon>
        <taxon>Teleostei</taxon>
        <taxon>Ostariophysi</taxon>
        <taxon>Cypriniformes</taxon>
        <taxon>Cyprinidae</taxon>
        <taxon>Labeoninae</taxon>
        <taxon>Labeonini</taxon>
        <taxon>Cirrhinus</taxon>
    </lineage>
</organism>
<comment type="caution">
    <text evidence="2">The sequence shown here is derived from an EMBL/GenBank/DDBJ whole genome shotgun (WGS) entry which is preliminary data.</text>
</comment>
<keyword evidence="3" id="KW-1185">Reference proteome</keyword>
<evidence type="ECO:0000256" key="1">
    <source>
        <dbReference type="PROSITE-ProRule" id="PRU00023"/>
    </source>
</evidence>
<dbReference type="PROSITE" id="PS50088">
    <property type="entry name" value="ANK_REPEAT"/>
    <property type="match status" value="1"/>
</dbReference>
<dbReference type="SUPFAM" id="SSF48403">
    <property type="entry name" value="Ankyrin repeat"/>
    <property type="match status" value="1"/>
</dbReference>
<keyword evidence="1" id="KW-0040">ANK repeat</keyword>
<sequence length="54" mass="5854">MAFKGKASAIDHLRRKSPEHLSFRDENGASPLHYASAGGHVDIIRLIVSVVGLK</sequence>
<dbReference type="Pfam" id="PF00023">
    <property type="entry name" value="Ank"/>
    <property type="match status" value="1"/>
</dbReference>
<proteinExistence type="predicted"/>
<reference evidence="2 3" key="1">
    <citation type="submission" date="2024-05" db="EMBL/GenBank/DDBJ databases">
        <title>Genome sequencing and assembly of Indian major carp, Cirrhinus mrigala (Hamilton, 1822).</title>
        <authorList>
            <person name="Mohindra V."/>
            <person name="Chowdhury L.M."/>
            <person name="Lal K."/>
            <person name="Jena J.K."/>
        </authorList>
    </citation>
    <scope>NUCLEOTIDE SEQUENCE [LARGE SCALE GENOMIC DNA]</scope>
    <source>
        <strain evidence="2">CM1030</strain>
        <tissue evidence="2">Blood</tissue>
    </source>
</reference>
<evidence type="ECO:0000313" key="3">
    <source>
        <dbReference type="Proteomes" id="UP001529510"/>
    </source>
</evidence>
<evidence type="ECO:0000313" key="2">
    <source>
        <dbReference type="EMBL" id="KAL0156924.1"/>
    </source>
</evidence>